<dbReference type="Proteomes" id="UP001320245">
    <property type="component" value="Unassembled WGS sequence"/>
</dbReference>
<evidence type="ECO:0000313" key="3">
    <source>
        <dbReference type="Proteomes" id="UP001320245"/>
    </source>
</evidence>
<keyword evidence="3" id="KW-1185">Reference proteome</keyword>
<feature type="compositionally biased region" description="Basic and acidic residues" evidence="1">
    <location>
        <begin position="217"/>
        <end position="242"/>
    </location>
</feature>
<dbReference type="EMBL" id="JAJSPL020000035">
    <property type="protein sequence ID" value="KAK7736125.1"/>
    <property type="molecule type" value="Genomic_DNA"/>
</dbReference>
<comment type="caution">
    <text evidence="2">The sequence shown here is derived from an EMBL/GenBank/DDBJ whole genome shotgun (WGS) entry which is preliminary data.</text>
</comment>
<reference evidence="2 3" key="1">
    <citation type="journal article" date="2023" name="PLoS ONE">
        <title>Cytospora paraplurivora sp. nov. isolated from orchards with fruit tree decline syndrome in Ontario, Canada.</title>
        <authorList>
            <person name="Ilyukhin E."/>
            <person name="Nguyen H.D.T."/>
            <person name="Castle A.J."/>
            <person name="Ellouze W."/>
        </authorList>
    </citation>
    <scope>NUCLEOTIDE SEQUENCE [LARGE SCALE GENOMIC DNA]</scope>
    <source>
        <strain evidence="2 3">FDS-564</strain>
    </source>
</reference>
<feature type="region of interest" description="Disordered" evidence="1">
    <location>
        <begin position="213"/>
        <end position="242"/>
    </location>
</feature>
<sequence length="242" mass="26857">MPFYTRPETPPPGPTLLSIRDDDLAHSLSVLRTKPTAELSAIRNVRINFTEANLLKWQGTYWPGVWDAFDEEMLEGPERMSPILKTSTLVDNPPSQAFRAILRWIAENFDLGNLTLYINASDASWTLFANCGAAAYSPQDEVDSDWRFIYDWYLDLGRALAELFEGGGGLLELQVSTSIWDGMGAWLVGQVTGRKMVISEYMPQFQDPGMQLLSGKGFDEDGKGRGEDGKGGHEDGAEVKAD</sequence>
<accession>A0AAN9YCP3</accession>
<proteinExistence type="predicted"/>
<organism evidence="2 3">
    <name type="scientific">Cytospora paraplurivora</name>
    <dbReference type="NCBI Taxonomy" id="2898453"/>
    <lineage>
        <taxon>Eukaryota</taxon>
        <taxon>Fungi</taxon>
        <taxon>Dikarya</taxon>
        <taxon>Ascomycota</taxon>
        <taxon>Pezizomycotina</taxon>
        <taxon>Sordariomycetes</taxon>
        <taxon>Sordariomycetidae</taxon>
        <taxon>Diaporthales</taxon>
        <taxon>Cytosporaceae</taxon>
        <taxon>Cytospora</taxon>
    </lineage>
</organism>
<protein>
    <submittedName>
        <fullName evidence="2">Uncharacterized protein</fullName>
    </submittedName>
</protein>
<gene>
    <name evidence="2" type="ORF">SLS53_007152</name>
</gene>
<dbReference type="AlphaFoldDB" id="A0AAN9YCP3"/>
<name>A0AAN9YCP3_9PEZI</name>
<evidence type="ECO:0000313" key="2">
    <source>
        <dbReference type="EMBL" id="KAK7736125.1"/>
    </source>
</evidence>
<evidence type="ECO:0000256" key="1">
    <source>
        <dbReference type="SAM" id="MobiDB-lite"/>
    </source>
</evidence>